<keyword evidence="1" id="KW-0547">Nucleotide-binding</keyword>
<keyword evidence="2" id="KW-0067">ATP-binding</keyword>
<dbReference type="CDD" id="cd00009">
    <property type="entry name" value="AAA"/>
    <property type="match status" value="1"/>
</dbReference>
<feature type="domain" description="Sigma-54 factor interaction" evidence="3">
    <location>
        <begin position="1"/>
        <end position="163"/>
    </location>
</feature>
<dbReference type="InterPro" id="IPR058031">
    <property type="entry name" value="AAA_lid_NorR"/>
</dbReference>
<dbReference type="PANTHER" id="PTHR32071">
    <property type="entry name" value="TRANSCRIPTIONAL REGULATORY PROTEIN"/>
    <property type="match status" value="1"/>
</dbReference>
<dbReference type="GO" id="GO:0006355">
    <property type="term" value="P:regulation of DNA-templated transcription"/>
    <property type="evidence" value="ECO:0007669"/>
    <property type="project" value="InterPro"/>
</dbReference>
<dbReference type="Pfam" id="PF25601">
    <property type="entry name" value="AAA_lid_14"/>
    <property type="match status" value="1"/>
</dbReference>
<dbReference type="InterPro" id="IPR002078">
    <property type="entry name" value="Sigma_54_int"/>
</dbReference>
<dbReference type="Gene3D" id="3.40.50.300">
    <property type="entry name" value="P-loop containing nucleotide triphosphate hydrolases"/>
    <property type="match status" value="1"/>
</dbReference>
<evidence type="ECO:0000256" key="1">
    <source>
        <dbReference type="ARBA" id="ARBA00022741"/>
    </source>
</evidence>
<dbReference type="GO" id="GO:0005524">
    <property type="term" value="F:ATP binding"/>
    <property type="evidence" value="ECO:0007669"/>
    <property type="project" value="UniProtKB-KW"/>
</dbReference>
<accession>K1SJE8</accession>
<evidence type="ECO:0000313" key="4">
    <source>
        <dbReference type="EMBL" id="EKC57693.1"/>
    </source>
</evidence>
<feature type="non-terminal residue" evidence="4">
    <location>
        <position position="202"/>
    </location>
</feature>
<protein>
    <submittedName>
        <fullName evidence="4">Two component, sigma54 specific, Fis family transcriptional regulator</fullName>
    </submittedName>
</protein>
<dbReference type="Pfam" id="PF00158">
    <property type="entry name" value="Sigma54_activat"/>
    <property type="match status" value="1"/>
</dbReference>
<evidence type="ECO:0000256" key="2">
    <source>
        <dbReference type="ARBA" id="ARBA00022840"/>
    </source>
</evidence>
<proteinExistence type="predicted"/>
<dbReference type="InterPro" id="IPR027417">
    <property type="entry name" value="P-loop_NTPase"/>
</dbReference>
<reference evidence="4" key="1">
    <citation type="journal article" date="2013" name="Environ. Microbiol.">
        <title>Microbiota from the distal guts of lean and obese adolescents exhibit partial functional redundancy besides clear differences in community structure.</title>
        <authorList>
            <person name="Ferrer M."/>
            <person name="Ruiz A."/>
            <person name="Lanza F."/>
            <person name="Haange S.B."/>
            <person name="Oberbach A."/>
            <person name="Till H."/>
            <person name="Bargiela R."/>
            <person name="Campoy C."/>
            <person name="Segura M.T."/>
            <person name="Richter M."/>
            <person name="von Bergen M."/>
            <person name="Seifert J."/>
            <person name="Suarez A."/>
        </authorList>
    </citation>
    <scope>NUCLEOTIDE SEQUENCE</scope>
</reference>
<dbReference type="EMBL" id="AJWY01009667">
    <property type="protein sequence ID" value="EKC57693.1"/>
    <property type="molecule type" value="Genomic_DNA"/>
</dbReference>
<evidence type="ECO:0000259" key="3">
    <source>
        <dbReference type="PROSITE" id="PS50045"/>
    </source>
</evidence>
<name>K1SJE8_9ZZZZ</name>
<dbReference type="SUPFAM" id="SSF52540">
    <property type="entry name" value="P-loop containing nucleoside triphosphate hydrolases"/>
    <property type="match status" value="1"/>
</dbReference>
<dbReference type="PROSITE" id="PS50045">
    <property type="entry name" value="SIGMA54_INTERACT_4"/>
    <property type="match status" value="1"/>
</dbReference>
<organism evidence="4">
    <name type="scientific">human gut metagenome</name>
    <dbReference type="NCBI Taxonomy" id="408170"/>
    <lineage>
        <taxon>unclassified sequences</taxon>
        <taxon>metagenomes</taxon>
        <taxon>organismal metagenomes</taxon>
    </lineage>
</organism>
<dbReference type="Gene3D" id="1.10.8.60">
    <property type="match status" value="1"/>
</dbReference>
<dbReference type="AlphaFoldDB" id="K1SJE8"/>
<feature type="non-terminal residue" evidence="4">
    <location>
        <position position="1"/>
    </location>
</feature>
<comment type="caution">
    <text evidence="4">The sequence shown here is derived from an EMBL/GenBank/DDBJ whole genome shotgun (WGS) entry which is preliminary data.</text>
</comment>
<gene>
    <name evidence="4" type="ORF">LEA_14239</name>
</gene>
<sequence length="202" mass="23256">CSATPRARSPARKGRHDRRFEQAHGGTLFLDEIGDSLLSFQIKLLRVLQEKQVRRIGDDKLIPVDVRVIVATNKDIAQLVRERSFREDLYYRLNVLPLHLLPLRERRADILPLAREFYREMASSLPKLSLFDVFFAGKLDELMQYDFPGNARQLRNVVEFLVCTSENGLCPDISPAFGEVVPSPSRPLQDEQIVLEALRERE</sequence>